<dbReference type="InterPro" id="IPR017953">
    <property type="entry name" value="Carbohydrate_kinase_pred_CS"/>
</dbReference>
<evidence type="ECO:0000259" key="8">
    <source>
        <dbReference type="PROSITE" id="PS51385"/>
    </source>
</evidence>
<dbReference type="EC" id="5.1.99.6" evidence="6"/>
<comment type="similarity">
    <text evidence="4">Belongs to the NnrD/CARKD family.</text>
</comment>
<dbReference type="PIRSF" id="PIRSF017184">
    <property type="entry name" value="Nnr"/>
    <property type="match status" value="1"/>
</dbReference>
<feature type="domain" description="YjeF C-terminal" evidence="7">
    <location>
        <begin position="209"/>
        <end position="463"/>
    </location>
</feature>
<keyword evidence="1 4" id="KW-0547">Nucleotide-binding</keyword>
<feature type="binding site" evidence="4">
    <location>
        <position position="296"/>
    </location>
    <ligand>
        <name>(6S)-NADPHX</name>
        <dbReference type="ChEBI" id="CHEBI:64076"/>
    </ligand>
</feature>
<comment type="catalytic activity">
    <reaction evidence="4 6">
        <text>(6S)-NADPHX + ADP = AMP + phosphate + NADPH + H(+)</text>
        <dbReference type="Rhea" id="RHEA:32235"/>
        <dbReference type="ChEBI" id="CHEBI:15378"/>
        <dbReference type="ChEBI" id="CHEBI:43474"/>
        <dbReference type="ChEBI" id="CHEBI:57783"/>
        <dbReference type="ChEBI" id="CHEBI:64076"/>
        <dbReference type="ChEBI" id="CHEBI:456215"/>
        <dbReference type="ChEBI" id="CHEBI:456216"/>
        <dbReference type="EC" id="4.2.1.136"/>
    </reaction>
</comment>
<dbReference type="InterPro" id="IPR030677">
    <property type="entry name" value="Nnr"/>
</dbReference>
<comment type="caution">
    <text evidence="9">The sequence shown here is derived from an EMBL/GenBank/DDBJ whole genome shotgun (WGS) entry which is preliminary data.</text>
</comment>
<keyword evidence="5 6" id="KW-0479">Metal-binding</keyword>
<comment type="function">
    <text evidence="5">Catalyzes the epimerization of the S- and R-forms of NAD(P)HX, a damaged form of NAD(P)H that is a result of enzymatic or heat-dependent hydration. This is a prerequisite for the S-specific NAD(P)H-hydrate dehydratase to allow the repair of both epimers of NAD(P)HX.</text>
</comment>
<dbReference type="PANTHER" id="PTHR12592:SF0">
    <property type="entry name" value="ATP-DEPENDENT (S)-NAD(P)H-HYDRATE DEHYDRATASE"/>
    <property type="match status" value="1"/>
</dbReference>
<dbReference type="InterPro" id="IPR000631">
    <property type="entry name" value="CARKD"/>
</dbReference>
<dbReference type="PROSITE" id="PS51385">
    <property type="entry name" value="YJEF_N"/>
    <property type="match status" value="1"/>
</dbReference>
<keyword evidence="4 6" id="KW-0456">Lyase</keyword>
<keyword evidence="5 6" id="KW-0630">Potassium</keyword>
<dbReference type="Pfam" id="PF01256">
    <property type="entry name" value="Carb_kinase"/>
    <property type="match status" value="1"/>
</dbReference>
<sequence length="464" mass="46618">MPASPDTIILTAAETRAAEQRLFDAGVLPEALMEQAGRAVAEIVAARFPGRAVLVACGPGNNGGDGYVIARALAEQGFAVRVAALAEPRTPSAQAMRERWGGPVEAMSGSPARADLLIDALFGSGSLRPLDEAVAGWLEALDAETIVAVDLPSGVVTDSGAVPGGHVRADLTVALGVLKPAHVLAPAALACGETVLAPIGLAPSAEPALSRIGRPTLAGPDAQSSKYTRGKVVVIGGGMAGAAHLAALGAQRAGAGYVELVIDGAETAPPYAIVRRPWSETVLADERISAVVIGPGLADDAAGRERLEAALDLARPLVLDAGALGLLRRLGLSRLGGGGTRVLTPHRGEFERLFGPVGDDPLVAVRDAAARAGAIVLLKGATTIVALPDGRAAVAPIASPWLASAGTGDVLAGIIGTMLAQIADPFAAVQAALWLHGRAAALAGPALIADDLPVHLPAALGECL</sequence>
<dbReference type="PROSITE" id="PS51383">
    <property type="entry name" value="YJEF_C_3"/>
    <property type="match status" value="1"/>
</dbReference>
<feature type="binding site" evidence="4">
    <location>
        <position position="346"/>
    </location>
    <ligand>
        <name>(6S)-NADPHX</name>
        <dbReference type="ChEBI" id="CHEBI:64076"/>
    </ligand>
</feature>
<feature type="domain" description="YjeF N-terminal" evidence="8">
    <location>
        <begin position="15"/>
        <end position="207"/>
    </location>
</feature>
<feature type="binding site" evidence="5">
    <location>
        <position position="62"/>
    </location>
    <ligand>
        <name>K(+)</name>
        <dbReference type="ChEBI" id="CHEBI:29103"/>
    </ligand>
</feature>
<comment type="catalytic activity">
    <reaction evidence="4 6">
        <text>(6S)-NADHX + ADP = AMP + phosphate + NADH + H(+)</text>
        <dbReference type="Rhea" id="RHEA:32223"/>
        <dbReference type="ChEBI" id="CHEBI:15378"/>
        <dbReference type="ChEBI" id="CHEBI:43474"/>
        <dbReference type="ChEBI" id="CHEBI:57945"/>
        <dbReference type="ChEBI" id="CHEBI:64074"/>
        <dbReference type="ChEBI" id="CHEBI:456215"/>
        <dbReference type="ChEBI" id="CHEBI:456216"/>
        <dbReference type="EC" id="4.2.1.136"/>
    </reaction>
</comment>
<comment type="function">
    <text evidence="4">Catalyzes the dehydration of the S-form of NAD(P)HX at the expense of ADP, which is converted to AMP. Together with NAD(P)HX epimerase, which catalyzes the epimerization of the S- and R-forms, the enzyme allows the repair of both epimers of NAD(P)HX, a damaged form of NAD(P)H that is a result of enzymatic or heat-dependent hydration.</text>
</comment>
<comment type="cofactor">
    <cofactor evidence="4">
        <name>Mg(2+)</name>
        <dbReference type="ChEBI" id="CHEBI:18420"/>
    </cofactor>
</comment>
<keyword evidence="4 6" id="KW-0520">NAD</keyword>
<feature type="binding site" evidence="5">
    <location>
        <begin position="61"/>
        <end position="65"/>
    </location>
    <ligand>
        <name>(6S)-NADPHX</name>
        <dbReference type="ChEBI" id="CHEBI:64076"/>
    </ligand>
</feature>
<dbReference type="EMBL" id="JAHKRT010000008">
    <property type="protein sequence ID" value="MBU3079017.1"/>
    <property type="molecule type" value="Genomic_DNA"/>
</dbReference>
<dbReference type="PANTHER" id="PTHR12592">
    <property type="entry name" value="ATP-DEPENDENT (S)-NAD(P)H-HYDRATE DEHYDRATASE FAMILY MEMBER"/>
    <property type="match status" value="1"/>
</dbReference>
<protein>
    <recommendedName>
        <fullName evidence="6">Bifunctional NAD(P)H-hydrate repair enzyme</fullName>
    </recommendedName>
    <alternativeName>
        <fullName evidence="6">Nicotinamide nucleotide repair protein</fullName>
    </alternativeName>
    <domain>
        <recommendedName>
            <fullName evidence="6">ADP-dependent (S)-NAD(P)H-hydrate dehydratase</fullName>
            <ecNumber evidence="6">4.2.1.136</ecNumber>
        </recommendedName>
        <alternativeName>
            <fullName evidence="6">ADP-dependent NAD(P)HX dehydratase</fullName>
        </alternativeName>
    </domain>
    <domain>
        <recommendedName>
            <fullName evidence="6">NAD(P)H-hydrate epimerase</fullName>
            <ecNumber evidence="6">5.1.99.6</ecNumber>
        </recommendedName>
    </domain>
</protein>
<feature type="binding site" evidence="5">
    <location>
        <position position="119"/>
    </location>
    <ligand>
        <name>K(+)</name>
        <dbReference type="ChEBI" id="CHEBI:29103"/>
    </ligand>
</feature>
<comment type="similarity">
    <text evidence="6">In the C-terminal section; belongs to the NnrD/CARKD family.</text>
</comment>
<dbReference type="RefSeq" id="WP_216326353.1">
    <property type="nucleotide sequence ID" value="NZ_JAHKRT010000008.1"/>
</dbReference>
<organism evidence="9 10">
    <name type="scientific">Sphingomonas quercus</name>
    <dbReference type="NCBI Taxonomy" id="2842451"/>
    <lineage>
        <taxon>Bacteria</taxon>
        <taxon>Pseudomonadati</taxon>
        <taxon>Pseudomonadota</taxon>
        <taxon>Alphaproteobacteria</taxon>
        <taxon>Sphingomonadales</taxon>
        <taxon>Sphingomonadaceae</taxon>
        <taxon>Sphingomonas</taxon>
    </lineage>
</organism>
<dbReference type="EC" id="4.2.1.136" evidence="6"/>
<feature type="binding site" evidence="4">
    <location>
        <position position="408"/>
    </location>
    <ligand>
        <name>AMP</name>
        <dbReference type="ChEBI" id="CHEBI:456215"/>
    </ligand>
</feature>
<dbReference type="NCBIfam" id="TIGR00197">
    <property type="entry name" value="yjeF_nterm"/>
    <property type="match status" value="1"/>
</dbReference>
<dbReference type="Pfam" id="PF03853">
    <property type="entry name" value="YjeF_N"/>
    <property type="match status" value="1"/>
</dbReference>
<evidence type="ECO:0000256" key="5">
    <source>
        <dbReference type="HAMAP-Rule" id="MF_01966"/>
    </source>
</evidence>
<dbReference type="CDD" id="cd01171">
    <property type="entry name" value="YXKO-related"/>
    <property type="match status" value="1"/>
</dbReference>
<comment type="function">
    <text evidence="6">Bifunctional enzyme that catalyzes the epimerization of the S- and R-forms of NAD(P)HX and the dehydration of the S-form of NAD(P)HX at the expense of ADP, which is converted to AMP. This allows the repair of both epimers of NAD(P)HX, a damaged form of NAD(P)H that is a result of enzymatic or heat-dependent hydration.</text>
</comment>
<feature type="binding site" evidence="4">
    <location>
        <position position="409"/>
    </location>
    <ligand>
        <name>(6S)-NADPHX</name>
        <dbReference type="ChEBI" id="CHEBI:64076"/>
    </ligand>
</feature>
<feature type="binding site" evidence="5">
    <location>
        <begin position="123"/>
        <end position="129"/>
    </location>
    <ligand>
        <name>(6S)-NADPHX</name>
        <dbReference type="ChEBI" id="CHEBI:64076"/>
    </ligand>
</feature>
<evidence type="ECO:0000313" key="10">
    <source>
        <dbReference type="Proteomes" id="UP000776276"/>
    </source>
</evidence>
<keyword evidence="4 6" id="KW-0521">NADP</keyword>
<accession>A0ABS6BMF4</accession>
<feature type="binding site" evidence="5">
    <location>
        <position position="153"/>
    </location>
    <ligand>
        <name>K(+)</name>
        <dbReference type="ChEBI" id="CHEBI:29103"/>
    </ligand>
</feature>
<comment type="catalytic activity">
    <reaction evidence="5 6">
        <text>(6R)-NADPHX = (6S)-NADPHX</text>
        <dbReference type="Rhea" id="RHEA:32227"/>
        <dbReference type="ChEBI" id="CHEBI:64076"/>
        <dbReference type="ChEBI" id="CHEBI:64077"/>
        <dbReference type="EC" id="5.1.99.6"/>
    </reaction>
</comment>
<comment type="similarity">
    <text evidence="5">Belongs to the NnrE/AIBP family.</text>
</comment>
<feature type="binding site" evidence="4">
    <location>
        <begin position="379"/>
        <end position="383"/>
    </location>
    <ligand>
        <name>AMP</name>
        <dbReference type="ChEBI" id="CHEBI:456215"/>
    </ligand>
</feature>
<evidence type="ECO:0000256" key="2">
    <source>
        <dbReference type="ARBA" id="ARBA00022840"/>
    </source>
</evidence>
<dbReference type="PROSITE" id="PS01050">
    <property type="entry name" value="YJEF_C_2"/>
    <property type="match status" value="1"/>
</dbReference>
<evidence type="ECO:0000313" key="9">
    <source>
        <dbReference type="EMBL" id="MBU3079017.1"/>
    </source>
</evidence>
<dbReference type="HAMAP" id="MF_01966">
    <property type="entry name" value="NADHX_epimerase"/>
    <property type="match status" value="1"/>
</dbReference>
<feature type="binding site" evidence="5">
    <location>
        <position position="150"/>
    </location>
    <ligand>
        <name>(6S)-NADPHX</name>
        <dbReference type="ChEBI" id="CHEBI:64076"/>
    </ligand>
</feature>
<dbReference type="Proteomes" id="UP000776276">
    <property type="component" value="Unassembled WGS sequence"/>
</dbReference>
<comment type="similarity">
    <text evidence="6">In the N-terminal section; belongs to the NnrE/AIBP family.</text>
</comment>
<dbReference type="HAMAP" id="MF_01965">
    <property type="entry name" value="NADHX_dehydratase"/>
    <property type="match status" value="1"/>
</dbReference>
<evidence type="ECO:0000259" key="7">
    <source>
        <dbReference type="PROSITE" id="PS51383"/>
    </source>
</evidence>
<comment type="catalytic activity">
    <reaction evidence="5 6">
        <text>(6R)-NADHX = (6S)-NADHX</text>
        <dbReference type="Rhea" id="RHEA:32215"/>
        <dbReference type="ChEBI" id="CHEBI:64074"/>
        <dbReference type="ChEBI" id="CHEBI:64075"/>
        <dbReference type="EC" id="5.1.99.6"/>
    </reaction>
</comment>
<keyword evidence="5 6" id="KW-0413">Isomerase</keyword>
<dbReference type="InterPro" id="IPR004443">
    <property type="entry name" value="YjeF_N_dom"/>
</dbReference>
<feature type="binding site" evidence="4">
    <location>
        <position position="242"/>
    </location>
    <ligand>
        <name>(6S)-NADPHX</name>
        <dbReference type="ChEBI" id="CHEBI:64076"/>
    </ligand>
</feature>
<keyword evidence="2 4" id="KW-0067">ATP-binding</keyword>
<comment type="cofactor">
    <cofactor evidence="5 6">
        <name>K(+)</name>
        <dbReference type="ChEBI" id="CHEBI:29103"/>
    </cofactor>
    <text evidence="5 6">Binds 1 potassium ion per subunit.</text>
</comment>
<dbReference type="NCBIfam" id="TIGR00196">
    <property type="entry name" value="yjeF_cterm"/>
    <property type="match status" value="1"/>
</dbReference>
<evidence type="ECO:0000256" key="1">
    <source>
        <dbReference type="ARBA" id="ARBA00022741"/>
    </source>
</evidence>
<keyword evidence="10" id="KW-1185">Reference proteome</keyword>
<gene>
    <name evidence="5" type="primary">nnrE</name>
    <name evidence="4" type="synonym">nnrD</name>
    <name evidence="9" type="ORF">KOF26_14240</name>
</gene>
<evidence type="ECO:0000256" key="4">
    <source>
        <dbReference type="HAMAP-Rule" id="MF_01965"/>
    </source>
</evidence>
<comment type="subunit">
    <text evidence="4">Homotetramer.</text>
</comment>
<evidence type="ECO:0000256" key="3">
    <source>
        <dbReference type="ARBA" id="ARBA00023268"/>
    </source>
</evidence>
<reference evidence="9 10" key="1">
    <citation type="submission" date="2021-06" db="EMBL/GenBank/DDBJ databases">
        <title>Sphingomonas sp. XMGL2, whole genome shotgun sequencing project.</title>
        <authorList>
            <person name="Zhao G."/>
            <person name="Shen L."/>
        </authorList>
    </citation>
    <scope>NUCLEOTIDE SEQUENCE [LARGE SCALE GENOMIC DNA]</scope>
    <source>
        <strain evidence="9 10">XMGL2</strain>
    </source>
</reference>
<evidence type="ECO:0000256" key="6">
    <source>
        <dbReference type="PIRNR" id="PIRNR017184"/>
    </source>
</evidence>
<proteinExistence type="inferred from homology"/>
<comment type="caution">
    <text evidence="5">Lacks conserved residue(s) required for the propagation of feature annotation.</text>
</comment>
<name>A0ABS6BMF4_9SPHN</name>
<keyword evidence="3" id="KW-0511">Multifunctional enzyme</keyword>